<keyword evidence="1" id="KW-0472">Membrane</keyword>
<feature type="transmembrane region" description="Helical" evidence="1">
    <location>
        <begin position="21"/>
        <end position="38"/>
    </location>
</feature>
<organism evidence="2 3">
    <name type="scientific">Hungatella hathewayi DSM 13479</name>
    <dbReference type="NCBI Taxonomy" id="566550"/>
    <lineage>
        <taxon>Bacteria</taxon>
        <taxon>Bacillati</taxon>
        <taxon>Bacillota</taxon>
        <taxon>Clostridia</taxon>
        <taxon>Lachnospirales</taxon>
        <taxon>Lachnospiraceae</taxon>
        <taxon>Hungatella</taxon>
    </lineage>
</organism>
<dbReference type="Proteomes" id="UP000004968">
    <property type="component" value="Unassembled WGS sequence"/>
</dbReference>
<accession>D3AV22</accession>
<evidence type="ECO:0000313" key="3">
    <source>
        <dbReference type="Proteomes" id="UP000004968"/>
    </source>
</evidence>
<gene>
    <name evidence="2" type="ORF">CLOSTHATH_07494</name>
</gene>
<keyword evidence="1" id="KW-0812">Transmembrane</keyword>
<keyword evidence="1" id="KW-1133">Transmembrane helix</keyword>
<evidence type="ECO:0000313" key="2">
    <source>
        <dbReference type="EMBL" id="EFC94334.1"/>
    </source>
</evidence>
<dbReference type="EMBL" id="ACIO01001188">
    <property type="protein sequence ID" value="EFC94334.1"/>
    <property type="molecule type" value="Genomic_DNA"/>
</dbReference>
<reference evidence="2 3" key="1">
    <citation type="submission" date="2010-01" db="EMBL/GenBank/DDBJ databases">
        <authorList>
            <person name="Weinstock G."/>
            <person name="Sodergren E."/>
            <person name="Clifton S."/>
            <person name="Fulton L."/>
            <person name="Fulton B."/>
            <person name="Courtney L."/>
            <person name="Fronick C."/>
            <person name="Harrison M."/>
            <person name="Strong C."/>
            <person name="Farmer C."/>
            <person name="Delahaunty K."/>
            <person name="Markovic C."/>
            <person name="Hall O."/>
            <person name="Minx P."/>
            <person name="Tomlinson C."/>
            <person name="Mitreva M."/>
            <person name="Nelson J."/>
            <person name="Hou S."/>
            <person name="Wollam A."/>
            <person name="Pepin K.H."/>
            <person name="Johnson M."/>
            <person name="Bhonagiri V."/>
            <person name="Nash W.E."/>
            <person name="Warren W."/>
            <person name="Chinwalla A."/>
            <person name="Mardis E.R."/>
            <person name="Wilson R.K."/>
        </authorList>
    </citation>
    <scope>NUCLEOTIDE SEQUENCE [LARGE SCALE GENOMIC DNA]</scope>
    <source>
        <strain evidence="2 3">DSM 13479</strain>
    </source>
</reference>
<dbReference type="HOGENOM" id="CLU_3311001_0_0_9"/>
<evidence type="ECO:0000256" key="1">
    <source>
        <dbReference type="SAM" id="Phobius"/>
    </source>
</evidence>
<name>D3AV22_9FIRM</name>
<protein>
    <submittedName>
        <fullName evidence="2">Uncharacterized protein</fullName>
    </submittedName>
</protein>
<comment type="caution">
    <text evidence="2">The sequence shown here is derived from an EMBL/GenBank/DDBJ whole genome shotgun (WGS) entry which is preliminary data.</text>
</comment>
<sequence length="39" mass="4678">MKETIILCFVPAQKEAQEADRIIALLFLCFFYPFFFIFL</sequence>
<proteinExistence type="predicted"/>
<dbReference type="AlphaFoldDB" id="D3AV22"/>